<evidence type="ECO:0000256" key="1">
    <source>
        <dbReference type="ARBA" id="ARBA00022603"/>
    </source>
</evidence>
<dbReference type="RefSeq" id="WP_161074913.1">
    <property type="nucleotide sequence ID" value="NZ_CP086370.1"/>
</dbReference>
<dbReference type="EMBL" id="WWCU01000041">
    <property type="protein sequence ID" value="MYN10628.1"/>
    <property type="molecule type" value="Genomic_DNA"/>
</dbReference>
<evidence type="ECO:0000313" key="5">
    <source>
        <dbReference type="Proteomes" id="UP000450676"/>
    </source>
</evidence>
<sequence length="216" mass="24510">MKTQEQYYAAVAATYDLQYERPEVEEDLEELHEALSELLRGHKVLELACGSGYWTEVISDVADSVRAIDNSPQMLAAARERGLDEDFVQFTEADAFKLPEDIAPGQFTACFAAGWWSQVPRSAQDKYLAHLRAKLGKDVLLVLLDSNYVDGYSAPIARTDLDGNTFHILTDTKGERYDVAQSYPSDSWLRKRLSIAAKEVRVERLEHYWLATCRLK</sequence>
<dbReference type="SUPFAM" id="SSF53335">
    <property type="entry name" value="S-adenosyl-L-methionine-dependent methyltransferases"/>
    <property type="match status" value="1"/>
</dbReference>
<keyword evidence="1 4" id="KW-0489">Methyltransferase</keyword>
<dbReference type="Proteomes" id="UP000450676">
    <property type="component" value="Unassembled WGS sequence"/>
</dbReference>
<comment type="caution">
    <text evidence="4">The sequence shown here is derived from an EMBL/GenBank/DDBJ whole genome shotgun (WGS) entry which is preliminary data.</text>
</comment>
<proteinExistence type="predicted"/>
<dbReference type="InterPro" id="IPR041698">
    <property type="entry name" value="Methyltransf_25"/>
</dbReference>
<dbReference type="GO" id="GO:0032259">
    <property type="term" value="P:methylation"/>
    <property type="evidence" value="ECO:0007669"/>
    <property type="project" value="UniProtKB-KW"/>
</dbReference>
<dbReference type="AlphaFoldDB" id="A0A7X4HH29"/>
<keyword evidence="2 4" id="KW-0808">Transferase</keyword>
<evidence type="ECO:0000259" key="3">
    <source>
        <dbReference type="Pfam" id="PF13649"/>
    </source>
</evidence>
<name>A0A7X4HH29_9BURK</name>
<gene>
    <name evidence="4" type="ORF">GTP77_25240</name>
</gene>
<dbReference type="GO" id="GO:0008168">
    <property type="term" value="F:methyltransferase activity"/>
    <property type="evidence" value="ECO:0007669"/>
    <property type="project" value="UniProtKB-KW"/>
</dbReference>
<organism evidence="4 5">
    <name type="scientific">Pseudoduganella aquatica</name>
    <dbReference type="NCBI Taxonomy" id="2660641"/>
    <lineage>
        <taxon>Bacteria</taxon>
        <taxon>Pseudomonadati</taxon>
        <taxon>Pseudomonadota</taxon>
        <taxon>Betaproteobacteria</taxon>
        <taxon>Burkholderiales</taxon>
        <taxon>Oxalobacteraceae</taxon>
        <taxon>Telluria group</taxon>
        <taxon>Pseudoduganella</taxon>
    </lineage>
</organism>
<feature type="domain" description="Methyltransferase" evidence="3">
    <location>
        <begin position="44"/>
        <end position="135"/>
    </location>
</feature>
<evidence type="ECO:0000256" key="2">
    <source>
        <dbReference type="ARBA" id="ARBA00022679"/>
    </source>
</evidence>
<dbReference type="Gene3D" id="3.40.50.150">
    <property type="entry name" value="Vaccinia Virus protein VP39"/>
    <property type="match status" value="1"/>
</dbReference>
<reference evidence="4 5" key="1">
    <citation type="submission" date="2019-12" db="EMBL/GenBank/DDBJ databases">
        <title>Novel species isolated from a subtropical stream in China.</title>
        <authorList>
            <person name="Lu H."/>
        </authorList>
    </citation>
    <scope>NUCLEOTIDE SEQUENCE [LARGE SCALE GENOMIC DNA]</scope>
    <source>
        <strain evidence="4 5">FT127W</strain>
    </source>
</reference>
<dbReference type="PANTHER" id="PTHR43861">
    <property type="entry name" value="TRANS-ACONITATE 2-METHYLTRANSFERASE-RELATED"/>
    <property type="match status" value="1"/>
</dbReference>
<dbReference type="Pfam" id="PF13649">
    <property type="entry name" value="Methyltransf_25"/>
    <property type="match status" value="1"/>
</dbReference>
<keyword evidence="5" id="KW-1185">Reference proteome</keyword>
<accession>A0A7X4HH29</accession>
<protein>
    <submittedName>
        <fullName evidence="4">Methyltransferase domain-containing protein</fullName>
    </submittedName>
</protein>
<evidence type="ECO:0000313" key="4">
    <source>
        <dbReference type="EMBL" id="MYN10628.1"/>
    </source>
</evidence>
<dbReference type="InterPro" id="IPR029063">
    <property type="entry name" value="SAM-dependent_MTases_sf"/>
</dbReference>
<dbReference type="CDD" id="cd02440">
    <property type="entry name" value="AdoMet_MTases"/>
    <property type="match status" value="1"/>
</dbReference>
<dbReference type="PANTHER" id="PTHR43861:SF1">
    <property type="entry name" value="TRANS-ACONITATE 2-METHYLTRANSFERASE"/>
    <property type="match status" value="1"/>
</dbReference>